<reference evidence="2" key="2">
    <citation type="submission" date="2023-02" db="EMBL/GenBank/DDBJ databases">
        <authorList>
            <person name="Swenson N.G."/>
            <person name="Wegrzyn J.L."/>
            <person name="Mcevoy S.L."/>
        </authorList>
    </citation>
    <scope>NUCLEOTIDE SEQUENCE</scope>
    <source>
        <strain evidence="2">91603</strain>
        <tissue evidence="2">Leaf</tissue>
    </source>
</reference>
<dbReference type="EMBL" id="JAJSOW010000105">
    <property type="protein sequence ID" value="KAI9164982.1"/>
    <property type="molecule type" value="Genomic_DNA"/>
</dbReference>
<dbReference type="AlphaFoldDB" id="A0AAD5IIG5"/>
<gene>
    <name evidence="2" type="ORF">LWI28_005610</name>
</gene>
<accession>A0AAD5IIG5</accession>
<dbReference type="Proteomes" id="UP001064489">
    <property type="component" value="Chromosome 10"/>
</dbReference>
<keyword evidence="3" id="KW-1185">Reference proteome</keyword>
<proteinExistence type="predicted"/>
<sequence length="192" mass="22040">MADGSRLKDLQDPINLLKGAMILLEERTTIFDKSNADIQQQINMLASSFGDISSADRATSSNHSDQWCIQSRSVKLDFPTYDGEDDPLEWLFKAEQFFIYHNTSLTQRLLIVSFHLKGLAFHWYKLIETNQAITSWEAFSRALTLWFGPSKYDDPAIALSNLRQQTTIFAYQKYFEILATKVEGLSKRLLTT</sequence>
<evidence type="ECO:0000313" key="3">
    <source>
        <dbReference type="Proteomes" id="UP001064489"/>
    </source>
</evidence>
<evidence type="ECO:0000259" key="1">
    <source>
        <dbReference type="Pfam" id="PF03732"/>
    </source>
</evidence>
<organism evidence="2 3">
    <name type="scientific">Acer negundo</name>
    <name type="common">Box elder</name>
    <dbReference type="NCBI Taxonomy" id="4023"/>
    <lineage>
        <taxon>Eukaryota</taxon>
        <taxon>Viridiplantae</taxon>
        <taxon>Streptophyta</taxon>
        <taxon>Embryophyta</taxon>
        <taxon>Tracheophyta</taxon>
        <taxon>Spermatophyta</taxon>
        <taxon>Magnoliopsida</taxon>
        <taxon>eudicotyledons</taxon>
        <taxon>Gunneridae</taxon>
        <taxon>Pentapetalae</taxon>
        <taxon>rosids</taxon>
        <taxon>malvids</taxon>
        <taxon>Sapindales</taxon>
        <taxon>Sapindaceae</taxon>
        <taxon>Hippocastanoideae</taxon>
        <taxon>Acereae</taxon>
        <taxon>Acer</taxon>
    </lineage>
</organism>
<feature type="domain" description="Retrotransposon gag" evidence="1">
    <location>
        <begin position="111"/>
        <end position="183"/>
    </location>
</feature>
<reference evidence="2" key="1">
    <citation type="journal article" date="2022" name="Plant J.">
        <title>Strategies of tolerance reflected in two North American maple genomes.</title>
        <authorList>
            <person name="McEvoy S.L."/>
            <person name="Sezen U.U."/>
            <person name="Trouern-Trend A."/>
            <person name="McMahon S.M."/>
            <person name="Schaberg P.G."/>
            <person name="Yang J."/>
            <person name="Wegrzyn J.L."/>
            <person name="Swenson N.G."/>
        </authorList>
    </citation>
    <scope>NUCLEOTIDE SEQUENCE</scope>
    <source>
        <strain evidence="2">91603</strain>
    </source>
</reference>
<protein>
    <recommendedName>
        <fullName evidence="1">Retrotransposon gag domain-containing protein</fullName>
    </recommendedName>
</protein>
<comment type="caution">
    <text evidence="2">The sequence shown here is derived from an EMBL/GenBank/DDBJ whole genome shotgun (WGS) entry which is preliminary data.</text>
</comment>
<dbReference type="InterPro" id="IPR005162">
    <property type="entry name" value="Retrotrans_gag_dom"/>
</dbReference>
<name>A0AAD5IIG5_ACENE</name>
<evidence type="ECO:0000313" key="2">
    <source>
        <dbReference type="EMBL" id="KAI9164982.1"/>
    </source>
</evidence>
<dbReference type="Pfam" id="PF03732">
    <property type="entry name" value="Retrotrans_gag"/>
    <property type="match status" value="1"/>
</dbReference>